<dbReference type="GO" id="GO:0003676">
    <property type="term" value="F:nucleic acid binding"/>
    <property type="evidence" value="ECO:0007669"/>
    <property type="project" value="InterPro"/>
</dbReference>
<protein>
    <submittedName>
        <fullName evidence="4">ISNCY family transposase</fullName>
    </submittedName>
</protein>
<dbReference type="PROSITE" id="PS50994">
    <property type="entry name" value="INTEGRASE"/>
    <property type="match status" value="1"/>
</dbReference>
<dbReference type="SUPFAM" id="SSF53098">
    <property type="entry name" value="Ribonuclease H-like"/>
    <property type="match status" value="1"/>
</dbReference>
<keyword evidence="5" id="KW-1185">Reference proteome</keyword>
<dbReference type="InterPro" id="IPR001584">
    <property type="entry name" value="Integrase_cat-core"/>
</dbReference>
<dbReference type="PANTHER" id="PTHR35004">
    <property type="entry name" value="TRANSPOSASE RV3428C-RELATED"/>
    <property type="match status" value="1"/>
</dbReference>
<dbReference type="InterPro" id="IPR047797">
    <property type="entry name" value="ISNCY_transpos"/>
</dbReference>
<dbReference type="InterPro" id="IPR036397">
    <property type="entry name" value="RNaseH_sf"/>
</dbReference>
<name>A0AAI9WM99_9BURK</name>
<keyword evidence="1" id="KW-0175">Coiled coil</keyword>
<proteinExistence type="predicted"/>
<dbReference type="AlphaFoldDB" id="A0AAI9WM99"/>
<accession>A0AAI9WM99</accession>
<evidence type="ECO:0000313" key="4">
    <source>
        <dbReference type="EMBL" id="KAB7649332.1"/>
    </source>
</evidence>
<feature type="coiled-coil region" evidence="1">
    <location>
        <begin position="462"/>
        <end position="492"/>
    </location>
</feature>
<dbReference type="Gene3D" id="3.30.420.10">
    <property type="entry name" value="Ribonuclease H-like superfamily/Ribonuclease H"/>
    <property type="match status" value="1"/>
</dbReference>
<feature type="region of interest" description="Disordered" evidence="2">
    <location>
        <begin position="436"/>
        <end position="459"/>
    </location>
</feature>
<dbReference type="EMBL" id="WEHW01000097">
    <property type="protein sequence ID" value="KAB7649332.1"/>
    <property type="molecule type" value="Genomic_DNA"/>
</dbReference>
<dbReference type="NCBIfam" id="NF033594">
    <property type="entry name" value="transpos_ISNCY_2"/>
    <property type="match status" value="1"/>
</dbReference>
<dbReference type="RefSeq" id="WP_139687003.1">
    <property type="nucleotide sequence ID" value="NZ_WEHW01000097.1"/>
</dbReference>
<dbReference type="SUPFAM" id="SSF46689">
    <property type="entry name" value="Homeodomain-like"/>
    <property type="match status" value="1"/>
</dbReference>
<dbReference type="PANTHER" id="PTHR35004:SF7">
    <property type="entry name" value="INTEGRASE PROTEIN"/>
    <property type="match status" value="1"/>
</dbReference>
<gene>
    <name evidence="4" type="ORF">GBM96_11545</name>
</gene>
<evidence type="ECO:0000256" key="2">
    <source>
        <dbReference type="SAM" id="MobiDB-lite"/>
    </source>
</evidence>
<dbReference type="GO" id="GO:0015074">
    <property type="term" value="P:DNA integration"/>
    <property type="evidence" value="ECO:0007669"/>
    <property type="project" value="InterPro"/>
</dbReference>
<dbReference type="InterPro" id="IPR009057">
    <property type="entry name" value="Homeodomain-like_sf"/>
</dbReference>
<reference evidence="4 5" key="1">
    <citation type="submission" date="2019-10" db="EMBL/GenBank/DDBJ databases">
        <title>Genome diversity of Sutterella seckii.</title>
        <authorList>
            <person name="Chaplin A.V."/>
            <person name="Sokolova S.R."/>
            <person name="Mosin K.A."/>
            <person name="Ivanova E.L."/>
            <person name="Kochetkova T.O."/>
            <person name="Goltsov A.Y."/>
            <person name="Trofimov D.Y."/>
            <person name="Efimov B.A."/>
        </authorList>
    </citation>
    <scope>NUCLEOTIDE SEQUENCE [LARGE SCALE GENOMIC DNA]</scope>
    <source>
        <strain evidence="4 5">ASD3426</strain>
    </source>
</reference>
<evidence type="ECO:0000313" key="5">
    <source>
        <dbReference type="Proteomes" id="UP000469462"/>
    </source>
</evidence>
<feature type="domain" description="Integrase catalytic" evidence="3">
    <location>
        <begin position="128"/>
        <end position="325"/>
    </location>
</feature>
<dbReference type="InterPro" id="IPR012337">
    <property type="entry name" value="RNaseH-like_sf"/>
</dbReference>
<evidence type="ECO:0000259" key="3">
    <source>
        <dbReference type="PROSITE" id="PS50994"/>
    </source>
</evidence>
<dbReference type="Proteomes" id="UP000469462">
    <property type="component" value="Unassembled WGS sequence"/>
</dbReference>
<evidence type="ECO:0000256" key="1">
    <source>
        <dbReference type="SAM" id="Coils"/>
    </source>
</evidence>
<organism evidence="4 5">
    <name type="scientific">Sutterella seckii</name>
    <dbReference type="NCBI Taxonomy" id="1944635"/>
    <lineage>
        <taxon>Bacteria</taxon>
        <taxon>Pseudomonadati</taxon>
        <taxon>Pseudomonadota</taxon>
        <taxon>Betaproteobacteria</taxon>
        <taxon>Burkholderiales</taxon>
        <taxon>Sutterellaceae</taxon>
        <taxon>Sutterella</taxon>
    </lineage>
</organism>
<sequence>MSKQARKSRGPSVVESEIPRLTPQEIFEGYERHLYSVEDAKTLMQMPRSTFMRHLKNWRETGRLPSHTGQGNRVPANKLDPQIRARIIEFATGKYEGFQATLLHKYLLIEGIEVSVETVRRILTTLRPEETPKERRSTAHKLRRRRSSVGELIQIDGSPHPWFEGTGDDNSYALLIFVDDATSRIMVAGFYPTETSEGYLQLLNKYIEKYGIPWALYSDRHSIFAPVNPSKSGKSEETQFQRVCRELGVTGIRANSPEAKGRVERTFSTLQGRWPKEFRVLGIRNMAEANSRMPELLASYNQEFAIAPADSKDSHAPLLEETKERIEQIFARWHTRMISRNLTVSYGSKTLQIVGVGRSMRGAMMKTECNLLEYADGRVEILWCDEVEHRKRITKEGPRIRKRYHVLEFTEHDRTKLKMSVATPEETAKTLNHRVDEVGRQKKGDSETTQKSPWHEMQRRSALKAMAKREELNRKIEEAKAINARIAAAKEKLKPKR</sequence>
<comment type="caution">
    <text evidence="4">The sequence shown here is derived from an EMBL/GenBank/DDBJ whole genome shotgun (WGS) entry which is preliminary data.</text>
</comment>